<dbReference type="RefSeq" id="WP_184722165.1">
    <property type="nucleotide sequence ID" value="NZ_JACHJP010000010.1"/>
</dbReference>
<evidence type="ECO:0000313" key="2">
    <source>
        <dbReference type="EMBL" id="MBB4919636.1"/>
    </source>
</evidence>
<dbReference type="EMBL" id="JACHJP010000010">
    <property type="protein sequence ID" value="MBB4919636.1"/>
    <property type="molecule type" value="Genomic_DNA"/>
</dbReference>
<keyword evidence="3" id="KW-1185">Reference proteome</keyword>
<dbReference type="AlphaFoldDB" id="A0A7W7VR24"/>
<feature type="compositionally biased region" description="Basic and acidic residues" evidence="1">
    <location>
        <begin position="14"/>
        <end position="25"/>
    </location>
</feature>
<organism evidence="2 3">
    <name type="scientific">Streptosporangium saharense</name>
    <dbReference type="NCBI Taxonomy" id="1706840"/>
    <lineage>
        <taxon>Bacteria</taxon>
        <taxon>Bacillati</taxon>
        <taxon>Actinomycetota</taxon>
        <taxon>Actinomycetes</taxon>
        <taxon>Streptosporangiales</taxon>
        <taxon>Streptosporangiaceae</taxon>
        <taxon>Streptosporangium</taxon>
    </lineage>
</organism>
<protein>
    <submittedName>
        <fullName evidence="2">Uncharacterized protein</fullName>
    </submittedName>
</protein>
<proteinExistence type="predicted"/>
<sequence>MTHQPAEDGELGLEEERPLPRRLEAPRCPSTESGRRCVLPVDHELGHVYPHRKAAV</sequence>
<gene>
    <name evidence="2" type="ORF">FHS44_006779</name>
</gene>
<evidence type="ECO:0000313" key="3">
    <source>
        <dbReference type="Proteomes" id="UP000552644"/>
    </source>
</evidence>
<dbReference type="Proteomes" id="UP000552644">
    <property type="component" value="Unassembled WGS sequence"/>
</dbReference>
<comment type="caution">
    <text evidence="2">The sequence shown here is derived from an EMBL/GenBank/DDBJ whole genome shotgun (WGS) entry which is preliminary data.</text>
</comment>
<feature type="region of interest" description="Disordered" evidence="1">
    <location>
        <begin position="1"/>
        <end position="35"/>
    </location>
</feature>
<reference evidence="2 3" key="1">
    <citation type="submission" date="2020-08" db="EMBL/GenBank/DDBJ databases">
        <title>Genomic Encyclopedia of Type Strains, Phase III (KMG-III): the genomes of soil and plant-associated and newly described type strains.</title>
        <authorList>
            <person name="Whitman W."/>
        </authorList>
    </citation>
    <scope>NUCLEOTIDE SEQUENCE [LARGE SCALE GENOMIC DNA]</scope>
    <source>
        <strain evidence="2 3">CECT 8840</strain>
    </source>
</reference>
<evidence type="ECO:0000256" key="1">
    <source>
        <dbReference type="SAM" id="MobiDB-lite"/>
    </source>
</evidence>
<accession>A0A7W7VR24</accession>
<name>A0A7W7VR24_9ACTN</name>